<dbReference type="SUPFAM" id="SSF55068">
    <property type="entry name" value="Peptide methionine sulfoxide reductase"/>
    <property type="match status" value="1"/>
</dbReference>
<comment type="function">
    <text evidence="3 7">Has an important function as a repair enzyme for proteins that have been inactivated by oxidation. Catalyzes the reversible oxidation-reduction of methionine sulfoxide in proteins to methionine.</text>
</comment>
<dbReference type="EMBL" id="ADCP02000001">
    <property type="protein sequence ID" value="EFV42720.1"/>
    <property type="molecule type" value="Genomic_DNA"/>
</dbReference>
<dbReference type="NCBIfam" id="NF004036">
    <property type="entry name" value="PRK05508.1"/>
    <property type="match status" value="1"/>
</dbReference>
<dbReference type="Proteomes" id="UP000006034">
    <property type="component" value="Unassembled WGS sequence"/>
</dbReference>
<feature type="domain" description="MsrB" evidence="8">
    <location>
        <begin position="1"/>
        <end position="117"/>
    </location>
</feature>
<dbReference type="InterPro" id="IPR002579">
    <property type="entry name" value="Met_Sox_Rdtase_MsrB_dom"/>
</dbReference>
<dbReference type="AlphaFoldDB" id="E5YBB3"/>
<feature type="active site" evidence="7">
    <location>
        <position position="132"/>
    </location>
</feature>
<comment type="catalytic activity">
    <reaction evidence="6 7">
        <text>[thioredoxin]-disulfide + L-methionine + H2O = L-methionine (S)-S-oxide + [thioredoxin]-dithiol</text>
        <dbReference type="Rhea" id="RHEA:19993"/>
        <dbReference type="Rhea" id="RHEA-COMP:10698"/>
        <dbReference type="Rhea" id="RHEA-COMP:10700"/>
        <dbReference type="ChEBI" id="CHEBI:15377"/>
        <dbReference type="ChEBI" id="CHEBI:29950"/>
        <dbReference type="ChEBI" id="CHEBI:50058"/>
        <dbReference type="ChEBI" id="CHEBI:57844"/>
        <dbReference type="ChEBI" id="CHEBI:58772"/>
        <dbReference type="EC" id="1.8.4.11"/>
    </reaction>
</comment>
<dbReference type="PROSITE" id="PS51790">
    <property type="entry name" value="MSRB"/>
    <property type="match status" value="1"/>
</dbReference>
<dbReference type="SUPFAM" id="SSF51316">
    <property type="entry name" value="Mss4-like"/>
    <property type="match status" value="1"/>
</dbReference>
<keyword evidence="2" id="KW-0511">Multifunctional enzyme</keyword>
<sequence>MRPLTPDEEQVIAHGATEPPFSGRYWNHKADGTYACRRCGATLYRSGDKFDSGCGWPSFDDAVPGSVLRRPDPDGHRTEIVCAACGAHLGHVFEGERFTPKNTRHCVNSLSLEFIPEKTSECTEEAIFAGGCFWGVEDAFQSVPGVCDAESGYTGGTVPNPTYEQVCTGGTGHAEAVRVTYDPAKVSFEELARLFFEIHDPTQINRQGPDIGTQYRSAIFYKDERQKATALSLMEKLREHGYAVATELLPASTFYPAEAYHQDFTARTGRGGCHLRVFRFGV</sequence>
<dbReference type="OrthoDB" id="4174719at2"/>
<dbReference type="PANTHER" id="PTHR42799">
    <property type="entry name" value="MITOCHONDRIAL PEPTIDE METHIONINE SULFOXIDE REDUCTASE"/>
    <property type="match status" value="1"/>
</dbReference>
<evidence type="ECO:0000256" key="4">
    <source>
        <dbReference type="ARBA" id="ARBA00047806"/>
    </source>
</evidence>
<dbReference type="eggNOG" id="COG0229">
    <property type="taxonomic scope" value="Bacteria"/>
</dbReference>
<accession>E5YBB3</accession>
<evidence type="ECO:0000259" key="8">
    <source>
        <dbReference type="PROSITE" id="PS51790"/>
    </source>
</evidence>
<proteinExistence type="inferred from homology"/>
<dbReference type="InterPro" id="IPR002569">
    <property type="entry name" value="Met_Sox_Rdtase_MsrA_dom"/>
</dbReference>
<evidence type="ECO:0000256" key="2">
    <source>
        <dbReference type="ARBA" id="ARBA00023268"/>
    </source>
</evidence>
<gene>
    <name evidence="7" type="primary">msrA</name>
    <name evidence="9" type="ORF">HMPREF0179_03486</name>
</gene>
<dbReference type="HAMAP" id="MF_01401">
    <property type="entry name" value="MsrA"/>
    <property type="match status" value="1"/>
</dbReference>
<evidence type="ECO:0000256" key="1">
    <source>
        <dbReference type="ARBA" id="ARBA00023002"/>
    </source>
</evidence>
<comment type="catalytic activity">
    <reaction evidence="5">
        <text>L-methionyl-[protein] + [thioredoxin]-disulfide + H2O = L-methionyl-(R)-S-oxide-[protein] + [thioredoxin]-dithiol</text>
        <dbReference type="Rhea" id="RHEA:24164"/>
        <dbReference type="Rhea" id="RHEA-COMP:10698"/>
        <dbReference type="Rhea" id="RHEA-COMP:10700"/>
        <dbReference type="Rhea" id="RHEA-COMP:12313"/>
        <dbReference type="Rhea" id="RHEA-COMP:12314"/>
        <dbReference type="ChEBI" id="CHEBI:15377"/>
        <dbReference type="ChEBI" id="CHEBI:16044"/>
        <dbReference type="ChEBI" id="CHEBI:29950"/>
        <dbReference type="ChEBI" id="CHEBI:45764"/>
        <dbReference type="ChEBI" id="CHEBI:50058"/>
        <dbReference type="EC" id="1.8.4.12"/>
    </reaction>
</comment>
<dbReference type="Pfam" id="PF01625">
    <property type="entry name" value="PMSR"/>
    <property type="match status" value="1"/>
</dbReference>
<dbReference type="HOGENOM" id="CLU_031040_7_1_7"/>
<dbReference type="GO" id="GO:0033743">
    <property type="term" value="F:peptide-methionine (R)-S-oxide reductase activity"/>
    <property type="evidence" value="ECO:0007669"/>
    <property type="project" value="UniProtKB-EC"/>
</dbReference>
<dbReference type="GeneID" id="78084975"/>
<dbReference type="GO" id="GO:0033744">
    <property type="term" value="F:L-methionine:thioredoxin-disulfide S-oxidoreductase activity"/>
    <property type="evidence" value="ECO:0007669"/>
    <property type="project" value="RHEA"/>
</dbReference>
<dbReference type="GO" id="GO:0008113">
    <property type="term" value="F:peptide-methionine (S)-S-oxide reductase activity"/>
    <property type="evidence" value="ECO:0007669"/>
    <property type="project" value="UniProtKB-UniRule"/>
</dbReference>
<dbReference type="GO" id="GO:0005737">
    <property type="term" value="C:cytoplasm"/>
    <property type="evidence" value="ECO:0007669"/>
    <property type="project" value="TreeGrafter"/>
</dbReference>
<evidence type="ECO:0000256" key="7">
    <source>
        <dbReference type="HAMAP-Rule" id="MF_01401"/>
    </source>
</evidence>
<comment type="catalytic activity">
    <reaction evidence="4 7">
        <text>L-methionyl-[protein] + [thioredoxin]-disulfide + H2O = L-methionyl-(S)-S-oxide-[protein] + [thioredoxin]-dithiol</text>
        <dbReference type="Rhea" id="RHEA:14217"/>
        <dbReference type="Rhea" id="RHEA-COMP:10698"/>
        <dbReference type="Rhea" id="RHEA-COMP:10700"/>
        <dbReference type="Rhea" id="RHEA-COMP:12313"/>
        <dbReference type="Rhea" id="RHEA-COMP:12315"/>
        <dbReference type="ChEBI" id="CHEBI:15377"/>
        <dbReference type="ChEBI" id="CHEBI:16044"/>
        <dbReference type="ChEBI" id="CHEBI:29950"/>
        <dbReference type="ChEBI" id="CHEBI:44120"/>
        <dbReference type="ChEBI" id="CHEBI:50058"/>
        <dbReference type="EC" id="1.8.4.11"/>
    </reaction>
</comment>
<evidence type="ECO:0000256" key="3">
    <source>
        <dbReference type="ARBA" id="ARBA00024679"/>
    </source>
</evidence>
<evidence type="ECO:0000256" key="6">
    <source>
        <dbReference type="ARBA" id="ARBA00048782"/>
    </source>
</evidence>
<comment type="caution">
    <text evidence="9">The sequence shown here is derived from an EMBL/GenBank/DDBJ whole genome shotgun (WGS) entry which is preliminary data.</text>
</comment>
<keyword evidence="1 7" id="KW-0560">Oxidoreductase</keyword>
<dbReference type="InterPro" id="IPR050162">
    <property type="entry name" value="MsrA_MetSO_reductase"/>
</dbReference>
<dbReference type="Pfam" id="PF01641">
    <property type="entry name" value="SelR"/>
    <property type="match status" value="1"/>
</dbReference>
<evidence type="ECO:0000313" key="9">
    <source>
        <dbReference type="EMBL" id="EFV42720.1"/>
    </source>
</evidence>
<evidence type="ECO:0000313" key="10">
    <source>
        <dbReference type="Proteomes" id="UP000006034"/>
    </source>
</evidence>
<name>E5YBB3_BILW3</name>
<keyword evidence="10" id="KW-1185">Reference proteome</keyword>
<dbReference type="STRING" id="563192.HMPREF0179_03486"/>
<dbReference type="EC" id="1.8.4.11" evidence="7"/>
<dbReference type="InterPro" id="IPR011057">
    <property type="entry name" value="Mss4-like_sf"/>
</dbReference>
<dbReference type="NCBIfam" id="NF004042">
    <property type="entry name" value="PRK05550.1"/>
    <property type="match status" value="1"/>
</dbReference>
<comment type="similarity">
    <text evidence="7">Belongs to the MsrA Met sulfoxide reductase family.</text>
</comment>
<dbReference type="eggNOG" id="COG0225">
    <property type="taxonomic scope" value="Bacteria"/>
</dbReference>
<dbReference type="PANTHER" id="PTHR42799:SF2">
    <property type="entry name" value="MITOCHONDRIAL PEPTIDE METHIONINE SULFOXIDE REDUCTASE"/>
    <property type="match status" value="1"/>
</dbReference>
<reference evidence="9 10" key="1">
    <citation type="submission" date="2010-10" db="EMBL/GenBank/DDBJ databases">
        <authorList>
            <consortium name="The Broad Institute Genome Sequencing Platform"/>
            <person name="Ward D."/>
            <person name="Earl A."/>
            <person name="Feldgarden M."/>
            <person name="Young S.K."/>
            <person name="Gargeya S."/>
            <person name="Zeng Q."/>
            <person name="Alvarado L."/>
            <person name="Berlin A."/>
            <person name="Bochicchio J."/>
            <person name="Chapman S.B."/>
            <person name="Chen Z."/>
            <person name="Freedman E."/>
            <person name="Gellesch M."/>
            <person name="Goldberg J."/>
            <person name="Griggs A."/>
            <person name="Gujja S."/>
            <person name="Heilman E."/>
            <person name="Heiman D."/>
            <person name="Howarth C."/>
            <person name="Mehta T."/>
            <person name="Neiman D."/>
            <person name="Pearson M."/>
            <person name="Roberts A."/>
            <person name="Saif S."/>
            <person name="Shea T."/>
            <person name="Shenoy N."/>
            <person name="Sisk P."/>
            <person name="Stolte C."/>
            <person name="Sykes S."/>
            <person name="White J."/>
            <person name="Yandava C."/>
            <person name="Allen-Vercoe E."/>
            <person name="Sibley C."/>
            <person name="Ambrose C.E."/>
            <person name="Strauss J."/>
            <person name="Daigneault M."/>
            <person name="Haas B."/>
            <person name="Nusbaum C."/>
            <person name="Birren B."/>
        </authorList>
    </citation>
    <scope>NUCLEOTIDE SEQUENCE [LARGE SCALE GENOMIC DNA]</scope>
    <source>
        <strain evidence="9 10">3_1_6</strain>
    </source>
</reference>
<dbReference type="RefSeq" id="WP_005030376.1">
    <property type="nucleotide sequence ID" value="NZ_KE150238.1"/>
</dbReference>
<dbReference type="GO" id="GO:0034599">
    <property type="term" value="P:cellular response to oxidative stress"/>
    <property type="evidence" value="ECO:0007669"/>
    <property type="project" value="TreeGrafter"/>
</dbReference>
<evidence type="ECO:0000256" key="5">
    <source>
        <dbReference type="ARBA" id="ARBA00048488"/>
    </source>
</evidence>
<protein>
    <recommendedName>
        <fullName evidence="7">Peptide methionine sulfoxide reductase MsrA</fullName>
        <shortName evidence="7">Protein-methionine-S-oxide reductase</shortName>
        <ecNumber evidence="7">1.8.4.11</ecNumber>
    </recommendedName>
    <alternativeName>
        <fullName evidence="7">Peptide-methionine (S)-S-oxide reductase</fullName>
        <shortName evidence="7">Peptide Met(O) reductase</shortName>
    </alternativeName>
</protein>
<dbReference type="NCBIfam" id="TIGR00401">
    <property type="entry name" value="msrA"/>
    <property type="match status" value="1"/>
</dbReference>
<dbReference type="Gene3D" id="2.170.150.20">
    <property type="entry name" value="Peptide methionine sulfoxide reductase"/>
    <property type="match status" value="1"/>
</dbReference>
<organism evidence="9 10">
    <name type="scientific">Bilophila wadsworthia (strain 3_1_6)</name>
    <dbReference type="NCBI Taxonomy" id="563192"/>
    <lineage>
        <taxon>Bacteria</taxon>
        <taxon>Pseudomonadati</taxon>
        <taxon>Thermodesulfobacteriota</taxon>
        <taxon>Desulfovibrionia</taxon>
        <taxon>Desulfovibrionales</taxon>
        <taxon>Desulfovibrionaceae</taxon>
        <taxon>Bilophila</taxon>
    </lineage>
</organism>
<dbReference type="Gene3D" id="3.30.1060.10">
    <property type="entry name" value="Peptide methionine sulphoxide reductase MsrA"/>
    <property type="match status" value="1"/>
</dbReference>
<dbReference type="InterPro" id="IPR036509">
    <property type="entry name" value="Met_Sox_Rdtase_MsrA_sf"/>
</dbReference>
<reference evidence="9 10" key="2">
    <citation type="submission" date="2013-04" db="EMBL/GenBank/DDBJ databases">
        <title>The Genome Sequence of Bilophila wadsworthia 3_1_6.</title>
        <authorList>
            <consortium name="The Broad Institute Genomics Platform"/>
            <person name="Earl A."/>
            <person name="Ward D."/>
            <person name="Feldgarden M."/>
            <person name="Gevers D."/>
            <person name="Sibley C."/>
            <person name="Strauss J."/>
            <person name="Allen-Vercoe E."/>
            <person name="Walker B."/>
            <person name="Young S."/>
            <person name="Zeng Q."/>
            <person name="Gargeya S."/>
            <person name="Fitzgerald M."/>
            <person name="Haas B."/>
            <person name="Abouelleil A."/>
            <person name="Allen A.W."/>
            <person name="Alvarado L."/>
            <person name="Arachchi H.M."/>
            <person name="Berlin A.M."/>
            <person name="Chapman S.B."/>
            <person name="Gainer-Dewar J."/>
            <person name="Goldberg J."/>
            <person name="Griggs A."/>
            <person name="Gujja S."/>
            <person name="Hansen M."/>
            <person name="Howarth C."/>
            <person name="Imamovic A."/>
            <person name="Ireland A."/>
            <person name="Larimer J."/>
            <person name="McCowan C."/>
            <person name="Murphy C."/>
            <person name="Pearson M."/>
            <person name="Poon T.W."/>
            <person name="Priest M."/>
            <person name="Roberts A."/>
            <person name="Saif S."/>
            <person name="Shea T."/>
            <person name="Sisk P."/>
            <person name="Sykes S."/>
            <person name="Wortman J."/>
            <person name="Nusbaum C."/>
            <person name="Birren B."/>
        </authorList>
    </citation>
    <scope>NUCLEOTIDE SEQUENCE [LARGE SCALE GENOMIC DNA]</scope>
    <source>
        <strain evidence="9 10">3_1_6</strain>
    </source>
</reference>